<evidence type="ECO:0000256" key="15">
    <source>
        <dbReference type="ARBA" id="ARBA00041260"/>
    </source>
</evidence>
<dbReference type="GO" id="GO:0009986">
    <property type="term" value="C:cell surface"/>
    <property type="evidence" value="ECO:0007669"/>
    <property type="project" value="TreeGrafter"/>
</dbReference>
<evidence type="ECO:0000256" key="5">
    <source>
        <dbReference type="ARBA" id="ARBA00022801"/>
    </source>
</evidence>
<evidence type="ECO:0000256" key="2">
    <source>
        <dbReference type="ARBA" id="ARBA00005641"/>
    </source>
</evidence>
<feature type="region of interest" description="Disordered" evidence="16">
    <location>
        <begin position="101"/>
        <end position="126"/>
    </location>
</feature>
<dbReference type="PANTHER" id="PTHR31297:SF34">
    <property type="entry name" value="GLUCAN 1,3-BETA-GLUCOSIDASE 2"/>
    <property type="match status" value="1"/>
</dbReference>
<evidence type="ECO:0000256" key="13">
    <source>
        <dbReference type="ARBA" id="ARBA00037126"/>
    </source>
</evidence>
<feature type="region of interest" description="Disordered" evidence="16">
    <location>
        <begin position="756"/>
        <end position="786"/>
    </location>
</feature>
<keyword evidence="9" id="KW-0325">Glycoprotein</keyword>
<dbReference type="GO" id="GO:0004338">
    <property type="term" value="F:glucan exo-1,3-beta-glucosidase activity"/>
    <property type="evidence" value="ECO:0007669"/>
    <property type="project" value="UniProtKB-EC"/>
</dbReference>
<dbReference type="AlphaFoldDB" id="A0A2G8RS59"/>
<feature type="compositionally biased region" description="Low complexity" evidence="16">
    <location>
        <begin position="164"/>
        <end position="185"/>
    </location>
</feature>
<dbReference type="GO" id="GO:0005576">
    <property type="term" value="C:extracellular region"/>
    <property type="evidence" value="ECO:0007669"/>
    <property type="project" value="TreeGrafter"/>
</dbReference>
<evidence type="ECO:0000256" key="4">
    <source>
        <dbReference type="ARBA" id="ARBA00022692"/>
    </source>
</evidence>
<dbReference type="OrthoDB" id="62120at2759"/>
<dbReference type="PANTHER" id="PTHR31297">
    <property type="entry name" value="GLUCAN ENDO-1,6-BETA-GLUCOSIDASE B"/>
    <property type="match status" value="1"/>
</dbReference>
<name>A0A2G8RS59_9APHY</name>
<keyword evidence="11" id="KW-0961">Cell wall biogenesis/degradation</keyword>
<comment type="caution">
    <text evidence="19">The sequence shown here is derived from an EMBL/GenBank/DDBJ whole genome shotgun (WGS) entry which is preliminary data.</text>
</comment>
<dbReference type="InterPro" id="IPR017853">
    <property type="entry name" value="GH"/>
</dbReference>
<reference evidence="19 20" key="1">
    <citation type="journal article" date="2015" name="Sci. Rep.">
        <title>Chromosome-level genome map provides insights into diverse defense mechanisms in the medicinal fungus Ganoderma sinense.</title>
        <authorList>
            <person name="Zhu Y."/>
            <person name="Xu J."/>
            <person name="Sun C."/>
            <person name="Zhou S."/>
            <person name="Xu H."/>
            <person name="Nelson D.R."/>
            <person name="Qian J."/>
            <person name="Song J."/>
            <person name="Luo H."/>
            <person name="Xiang L."/>
            <person name="Li Y."/>
            <person name="Xu Z."/>
            <person name="Ji A."/>
            <person name="Wang L."/>
            <person name="Lu S."/>
            <person name="Hayward A."/>
            <person name="Sun W."/>
            <person name="Li X."/>
            <person name="Schwartz D.C."/>
            <person name="Wang Y."/>
            <person name="Chen S."/>
        </authorList>
    </citation>
    <scope>NUCLEOTIDE SEQUENCE [LARGE SCALE GENOMIC DNA]</scope>
    <source>
        <strain evidence="19 20">ZZ0214-1</strain>
    </source>
</reference>
<keyword evidence="20" id="KW-1185">Reference proteome</keyword>
<evidence type="ECO:0000256" key="3">
    <source>
        <dbReference type="ARBA" id="ARBA00022475"/>
    </source>
</evidence>
<dbReference type="Pfam" id="PF00150">
    <property type="entry name" value="Cellulase"/>
    <property type="match status" value="1"/>
</dbReference>
<evidence type="ECO:0000313" key="19">
    <source>
        <dbReference type="EMBL" id="PIL24168.1"/>
    </source>
</evidence>
<keyword evidence="10" id="KW-0326">Glycosidase</keyword>
<comment type="function">
    <text evidence="13">Glucosidase involved in the degradation of cellulosic biomass. Active on lichenan.</text>
</comment>
<comment type="catalytic activity">
    <reaction evidence="12">
        <text>Successive hydrolysis of beta-D-glucose units from the non-reducing ends of (1-&gt;3)-beta-D-glucans, releasing alpha-glucose.</text>
        <dbReference type="EC" id="3.2.1.58"/>
    </reaction>
</comment>
<evidence type="ECO:0000256" key="10">
    <source>
        <dbReference type="ARBA" id="ARBA00023295"/>
    </source>
</evidence>
<dbReference type="Proteomes" id="UP000230002">
    <property type="component" value="Unassembled WGS sequence"/>
</dbReference>
<dbReference type="GO" id="GO:0005886">
    <property type="term" value="C:plasma membrane"/>
    <property type="evidence" value="ECO:0007669"/>
    <property type="project" value="UniProtKB-SubCell"/>
</dbReference>
<dbReference type="PROSITE" id="PS00659">
    <property type="entry name" value="GLYCOSYL_HYDROL_F5"/>
    <property type="match status" value="1"/>
</dbReference>
<evidence type="ECO:0000256" key="9">
    <source>
        <dbReference type="ARBA" id="ARBA00023180"/>
    </source>
</evidence>
<accession>A0A2G8RS59</accession>
<evidence type="ECO:0000256" key="7">
    <source>
        <dbReference type="ARBA" id="ARBA00022989"/>
    </source>
</evidence>
<dbReference type="EC" id="3.2.1.58" evidence="14"/>
<proteinExistence type="inferred from homology"/>
<evidence type="ECO:0000259" key="18">
    <source>
        <dbReference type="Pfam" id="PF00150"/>
    </source>
</evidence>
<feature type="region of interest" description="Disordered" evidence="16">
    <location>
        <begin position="161"/>
        <end position="187"/>
    </location>
</feature>
<dbReference type="SUPFAM" id="SSF51445">
    <property type="entry name" value="(Trans)glycosidases"/>
    <property type="match status" value="1"/>
</dbReference>
<evidence type="ECO:0000256" key="1">
    <source>
        <dbReference type="ARBA" id="ARBA00004401"/>
    </source>
</evidence>
<dbReference type="InterPro" id="IPR001547">
    <property type="entry name" value="Glyco_hydro_5"/>
</dbReference>
<dbReference type="GO" id="GO:0009251">
    <property type="term" value="P:glucan catabolic process"/>
    <property type="evidence" value="ECO:0007669"/>
    <property type="project" value="TreeGrafter"/>
</dbReference>
<keyword evidence="4 17" id="KW-0812">Transmembrane</keyword>
<feature type="domain" description="Glycoside hydrolase family 5" evidence="18">
    <location>
        <begin position="292"/>
        <end position="524"/>
    </location>
</feature>
<comment type="subcellular location">
    <subcellularLocation>
        <location evidence="1">Cell membrane</location>
        <topology evidence="1">Single-pass type II membrane protein</topology>
    </subcellularLocation>
</comment>
<keyword evidence="5" id="KW-0378">Hydrolase</keyword>
<feature type="compositionally biased region" description="Pro residues" evidence="16">
    <location>
        <begin position="776"/>
        <end position="786"/>
    </location>
</feature>
<sequence>MSQTPYQPVFTNTNPYANQPDPIRDTQYYTPETEHLQLHDDLPPGAAVPRFMGVASHHEHRASFASSNPTLTGDDYNSSTIGLNDRGKQGFYSYNYNDSDLNASQPHLPKESYAIPQDRPYAPKPSSRKKAIIIGSLVALAVIAGAVVAVYFAVIKPKQNKNATSNNSSTGSNNNNSSSTSSGNNQNLVVQTGGAGSIVTMDDGTTFTYNNTFGGFWYYDPSNPFSSSARAQSWTPALNETFKFGEDPIRGVNLGGWLVTEPFIVPALYEKYVNTSQTAYDEWDLSIDMAADTANGGLQQLENHYKTFITEQDFAQIAAAGLNFVRIPIPYWAIETRQNEPFLAKTSWTYFLKAVAWARKYGLRINLDLHALPGSQNGWNHSGRLGTINVLYGPMGINNAERSLDYIRIISEFISQPEYRDVIVMFGITNEPFGPTIGQDAIQRYYVKAYDVVRTASGTGEGNGPWVVMHDAFLGLTNWAGFLPNADRLQLDIHQYICFGGQSADDYAARVQSGQACSTWASGQNASMTAFGMTHVGEFSLAINDCGQWVNGVNLGARYDGTFTASHFDKTGDCGPYLNYPAYTDAEKAAMQQFALQSMSALQNWFFWTWKIGASSVTGLVTAPAWSYQLGLEQGWMPTDPRLSNGVCENTAPFNPPLQAWQTGGAGAGQIPQSSLDALAWPPATLTNEAVLSTLPQYTQTGSLITLPGPSVTSVKGASFSTGNGWENPTDTAQMFVPVASCGYLDPWMGPTASPAACPPLSRRKREAAPAAFPAPTTPPSPSRFA</sequence>
<feature type="compositionally biased region" description="Polar residues" evidence="16">
    <location>
        <begin position="1"/>
        <end position="17"/>
    </location>
</feature>
<feature type="region of interest" description="Disordered" evidence="16">
    <location>
        <begin position="1"/>
        <end position="24"/>
    </location>
</feature>
<feature type="transmembrane region" description="Helical" evidence="17">
    <location>
        <begin position="131"/>
        <end position="154"/>
    </location>
</feature>
<keyword evidence="6" id="KW-0735">Signal-anchor</keyword>
<evidence type="ECO:0000256" key="11">
    <source>
        <dbReference type="ARBA" id="ARBA00023316"/>
    </source>
</evidence>
<evidence type="ECO:0000313" key="20">
    <source>
        <dbReference type="Proteomes" id="UP000230002"/>
    </source>
</evidence>
<dbReference type="GO" id="GO:0071555">
    <property type="term" value="P:cell wall organization"/>
    <property type="evidence" value="ECO:0007669"/>
    <property type="project" value="UniProtKB-KW"/>
</dbReference>
<keyword evidence="7 17" id="KW-1133">Transmembrane helix</keyword>
<evidence type="ECO:0000256" key="8">
    <source>
        <dbReference type="ARBA" id="ARBA00023136"/>
    </source>
</evidence>
<gene>
    <name evidence="19" type="ORF">GSI_13921</name>
</gene>
<dbReference type="STRING" id="1077348.A0A2G8RS59"/>
<keyword evidence="3" id="KW-1003">Cell membrane</keyword>
<evidence type="ECO:0000256" key="6">
    <source>
        <dbReference type="ARBA" id="ARBA00022968"/>
    </source>
</evidence>
<dbReference type="InterPro" id="IPR050386">
    <property type="entry name" value="Glycosyl_hydrolase_5"/>
</dbReference>
<organism evidence="19 20">
    <name type="scientific">Ganoderma sinense ZZ0214-1</name>
    <dbReference type="NCBI Taxonomy" id="1077348"/>
    <lineage>
        <taxon>Eukaryota</taxon>
        <taxon>Fungi</taxon>
        <taxon>Dikarya</taxon>
        <taxon>Basidiomycota</taxon>
        <taxon>Agaricomycotina</taxon>
        <taxon>Agaricomycetes</taxon>
        <taxon>Polyporales</taxon>
        <taxon>Polyporaceae</taxon>
        <taxon>Ganoderma</taxon>
    </lineage>
</organism>
<keyword evidence="8 17" id="KW-0472">Membrane</keyword>
<comment type="similarity">
    <text evidence="2">Belongs to the glycosyl hydrolase 5 (cellulase A) family.</text>
</comment>
<dbReference type="EMBL" id="AYKW01000067">
    <property type="protein sequence ID" value="PIL24168.1"/>
    <property type="molecule type" value="Genomic_DNA"/>
</dbReference>
<protein>
    <recommendedName>
        <fullName evidence="14">glucan 1,3-beta-glucosidase</fullName>
        <ecNumber evidence="14">3.2.1.58</ecNumber>
    </recommendedName>
    <alternativeName>
        <fullName evidence="15">Exo-1,3-beta-glucanase D</fullName>
    </alternativeName>
</protein>
<dbReference type="Gene3D" id="3.20.20.80">
    <property type="entry name" value="Glycosidases"/>
    <property type="match status" value="1"/>
</dbReference>
<evidence type="ECO:0000256" key="17">
    <source>
        <dbReference type="SAM" id="Phobius"/>
    </source>
</evidence>
<evidence type="ECO:0000256" key="16">
    <source>
        <dbReference type="SAM" id="MobiDB-lite"/>
    </source>
</evidence>
<evidence type="ECO:0000256" key="12">
    <source>
        <dbReference type="ARBA" id="ARBA00036824"/>
    </source>
</evidence>
<dbReference type="InterPro" id="IPR018087">
    <property type="entry name" value="Glyco_hydro_5_CS"/>
</dbReference>
<evidence type="ECO:0000256" key="14">
    <source>
        <dbReference type="ARBA" id="ARBA00038929"/>
    </source>
</evidence>
<dbReference type="FunFam" id="3.20.20.80:FF:000033">
    <property type="entry name" value="Glucan 1,3-beta-glucosidase A"/>
    <property type="match status" value="1"/>
</dbReference>